<accession>A0ABM8TSH5</accession>
<feature type="compositionally biased region" description="Low complexity" evidence="5">
    <location>
        <begin position="152"/>
        <end position="193"/>
    </location>
</feature>
<comment type="subunit">
    <text evidence="4">Part of the Bam complex.</text>
</comment>
<feature type="region of interest" description="Disordered" evidence="5">
    <location>
        <begin position="143"/>
        <end position="204"/>
    </location>
</feature>
<keyword evidence="2 4" id="KW-0472">Membrane</keyword>
<dbReference type="PANTHER" id="PTHR37482">
    <property type="entry name" value="OUTER MEMBRANE PROTEIN ASSEMBLY FACTOR BAME"/>
    <property type="match status" value="1"/>
</dbReference>
<keyword evidence="9" id="KW-1185">Reference proteome</keyword>
<feature type="signal peptide" evidence="6">
    <location>
        <begin position="1"/>
        <end position="26"/>
    </location>
</feature>
<protein>
    <recommendedName>
        <fullName evidence="4">Outer membrane protein assembly factor BamE</fullName>
    </recommendedName>
</protein>
<evidence type="ECO:0000259" key="7">
    <source>
        <dbReference type="Pfam" id="PF04355"/>
    </source>
</evidence>
<dbReference type="Gene3D" id="3.30.1450.10">
    <property type="match status" value="1"/>
</dbReference>
<dbReference type="Pfam" id="PF04355">
    <property type="entry name" value="BamE"/>
    <property type="match status" value="1"/>
</dbReference>
<keyword evidence="3 4" id="KW-0998">Cell outer membrane</keyword>
<name>A0ABM8TSH5_9BURK</name>
<dbReference type="Proteomes" id="UP000672657">
    <property type="component" value="Unassembled WGS sequence"/>
</dbReference>
<evidence type="ECO:0000256" key="3">
    <source>
        <dbReference type="ARBA" id="ARBA00023237"/>
    </source>
</evidence>
<keyword evidence="1 4" id="KW-0732">Signal</keyword>
<keyword evidence="4" id="KW-0449">Lipoprotein</keyword>
<proteinExistence type="inferred from homology"/>
<dbReference type="InterPro" id="IPR037873">
    <property type="entry name" value="BamE-like"/>
</dbReference>
<evidence type="ECO:0000256" key="2">
    <source>
        <dbReference type="ARBA" id="ARBA00023136"/>
    </source>
</evidence>
<comment type="caution">
    <text evidence="8">The sequence shown here is derived from an EMBL/GenBank/DDBJ whole genome shotgun (WGS) entry which is preliminary data.</text>
</comment>
<dbReference type="RefSeq" id="WP_211957313.1">
    <property type="nucleotide sequence ID" value="NZ_CAJPVI010000055.1"/>
</dbReference>
<sequence length="204" mass="21534">MRSSRSSAMRPTLVFSLLAVALLAGACSTYDSTSRKLTNAITPYRINIVQGNFVSREAASQLHEGMTRDQVKFLLGTPLLTDVFHADRWDYVFSFRRGNAAVVQQRRFTVYFDGDKLTKFGGDELPSEYELIAEIDGMKKALKDQKPGIGGSSSSQAAAAAPAAAPAAAQDAPAAPAQPQAATPEPSAATPAAGTQPEAAAQSN</sequence>
<evidence type="ECO:0000313" key="9">
    <source>
        <dbReference type="Proteomes" id="UP000672657"/>
    </source>
</evidence>
<evidence type="ECO:0000256" key="1">
    <source>
        <dbReference type="ARBA" id="ARBA00022729"/>
    </source>
</evidence>
<dbReference type="PANTHER" id="PTHR37482:SF1">
    <property type="entry name" value="OUTER MEMBRANE PROTEIN ASSEMBLY FACTOR BAME"/>
    <property type="match status" value="1"/>
</dbReference>
<feature type="domain" description="Outer membrane protein assembly factor BamE" evidence="7">
    <location>
        <begin position="51"/>
        <end position="120"/>
    </location>
</feature>
<comment type="similarity">
    <text evidence="4">Belongs to the BamE family.</text>
</comment>
<dbReference type="InterPro" id="IPR026592">
    <property type="entry name" value="BamE"/>
</dbReference>
<evidence type="ECO:0000313" key="8">
    <source>
        <dbReference type="EMBL" id="CAG2159169.1"/>
    </source>
</evidence>
<dbReference type="EMBL" id="CAJPVI010000055">
    <property type="protein sequence ID" value="CAG2159169.1"/>
    <property type="molecule type" value="Genomic_DNA"/>
</dbReference>
<dbReference type="HAMAP" id="MF_00925">
    <property type="entry name" value="OM_assembly_BamE"/>
    <property type="match status" value="1"/>
</dbReference>
<reference evidence="8 9" key="1">
    <citation type="submission" date="2021-03" db="EMBL/GenBank/DDBJ databases">
        <authorList>
            <person name="Peeters C."/>
        </authorList>
    </citation>
    <scope>NUCLEOTIDE SEQUENCE [LARGE SCALE GENOMIC DNA]</scope>
    <source>
        <strain evidence="8 9">LMG 26411</strain>
    </source>
</reference>
<keyword evidence="4" id="KW-0564">Palmitate</keyword>
<gene>
    <name evidence="4 8" type="primary">bamE</name>
    <name evidence="8" type="ORF">LMG26411_06489</name>
</gene>
<comment type="subcellular location">
    <subcellularLocation>
        <location evidence="4">Cell outer membrane</location>
        <topology evidence="4">Lipid-anchor</topology>
    </subcellularLocation>
</comment>
<evidence type="ECO:0000256" key="6">
    <source>
        <dbReference type="SAM" id="SignalP"/>
    </source>
</evidence>
<evidence type="ECO:0000256" key="5">
    <source>
        <dbReference type="SAM" id="MobiDB-lite"/>
    </source>
</evidence>
<dbReference type="InterPro" id="IPR007450">
    <property type="entry name" value="BamE_dom"/>
</dbReference>
<comment type="function">
    <text evidence="4">Part of the outer membrane protein assembly complex, which is involved in assembly and insertion of beta-barrel proteins into the outer membrane.</text>
</comment>
<evidence type="ECO:0000256" key="4">
    <source>
        <dbReference type="HAMAP-Rule" id="MF_00925"/>
    </source>
</evidence>
<organism evidence="8 9">
    <name type="scientific">Cupriavidus numazuensis</name>
    <dbReference type="NCBI Taxonomy" id="221992"/>
    <lineage>
        <taxon>Bacteria</taxon>
        <taxon>Pseudomonadati</taxon>
        <taxon>Pseudomonadota</taxon>
        <taxon>Betaproteobacteria</taxon>
        <taxon>Burkholderiales</taxon>
        <taxon>Burkholderiaceae</taxon>
        <taxon>Cupriavidus</taxon>
    </lineage>
</organism>
<feature type="chain" id="PRO_5045271546" description="Outer membrane protein assembly factor BamE" evidence="6">
    <location>
        <begin position="27"/>
        <end position="204"/>
    </location>
</feature>
<dbReference type="PROSITE" id="PS51257">
    <property type="entry name" value="PROKAR_LIPOPROTEIN"/>
    <property type="match status" value="1"/>
</dbReference>